<dbReference type="Pfam" id="PF05975">
    <property type="entry name" value="EcsB"/>
    <property type="match status" value="1"/>
</dbReference>
<keyword evidence="3" id="KW-1185">Reference proteome</keyword>
<feature type="transmembrane region" description="Helical" evidence="1">
    <location>
        <begin position="346"/>
        <end position="370"/>
    </location>
</feature>
<keyword evidence="1" id="KW-0472">Membrane</keyword>
<keyword evidence="1" id="KW-1133">Transmembrane helix</keyword>
<dbReference type="EMBL" id="JAUSUV010000005">
    <property type="protein sequence ID" value="MDQ0417294.1"/>
    <property type="molecule type" value="Genomic_DNA"/>
</dbReference>
<protein>
    <submittedName>
        <fullName evidence="2">ABC-type exoprotein transport system permease subunit</fullName>
    </submittedName>
</protein>
<dbReference type="RefSeq" id="WP_307252233.1">
    <property type="nucleotide sequence ID" value="NZ_JAUSUV010000005.1"/>
</dbReference>
<feature type="transmembrane region" description="Helical" evidence="1">
    <location>
        <begin position="168"/>
        <end position="185"/>
    </location>
</feature>
<dbReference type="InterPro" id="IPR010288">
    <property type="entry name" value="EcsB_ABC"/>
</dbReference>
<keyword evidence="1" id="KW-0812">Transmembrane</keyword>
<feature type="transmembrane region" description="Helical" evidence="1">
    <location>
        <begin position="102"/>
        <end position="124"/>
    </location>
</feature>
<feature type="transmembrane region" description="Helical" evidence="1">
    <location>
        <begin position="21"/>
        <end position="47"/>
    </location>
</feature>
<organism evidence="2 3">
    <name type="scientific">Croceifilum oryzae</name>
    <dbReference type="NCBI Taxonomy" id="1553429"/>
    <lineage>
        <taxon>Bacteria</taxon>
        <taxon>Bacillati</taxon>
        <taxon>Bacillota</taxon>
        <taxon>Bacilli</taxon>
        <taxon>Bacillales</taxon>
        <taxon>Thermoactinomycetaceae</taxon>
        <taxon>Croceifilum</taxon>
    </lineage>
</organism>
<feature type="transmembrane region" description="Helical" evidence="1">
    <location>
        <begin position="376"/>
        <end position="396"/>
    </location>
</feature>
<evidence type="ECO:0000313" key="3">
    <source>
        <dbReference type="Proteomes" id="UP001238450"/>
    </source>
</evidence>
<sequence length="409" mass="48446">MKQNKSLLQHRIHTTWTKATRIITLIASGGGTPLVLGILLVGFYVAYQTLLTGLPANFPFDWVVWGILTYILSSVEFRPWIEKADLVFLLPLEHTMPAWRKTAFLYSAGMAMLRLIIVLFLLYPLYRVRIGTSLEWWTAIGMLLSLQIWTLWVRVMEDHRRLQGFSHILDQICLWGITAFLVFWSLHPYQIYTLLALLFPIVHSIWLYKTTKTSQMPWMIWQKRESIIRHRWQSLASWFVELRGVEPPIKKRTWLIAIIKRFTTQKEPFIYLYWRTLIRRSDLFASFYRIWIWATLFVVSLPYTWVSWTITPLAICLFVLQMPRLITQQTYPLWVKLYPISAGRAVYSWATITRTLTFLLGFLLIIMPLVMQRVSYMEAMILLLINWAIGLLIVGWNKRKLFHSNQVNR</sequence>
<dbReference type="AlphaFoldDB" id="A0AAJ1TF65"/>
<proteinExistence type="predicted"/>
<comment type="caution">
    <text evidence="2">The sequence shown here is derived from an EMBL/GenBank/DDBJ whole genome shotgun (WGS) entry which is preliminary data.</text>
</comment>
<feature type="transmembrane region" description="Helical" evidence="1">
    <location>
        <begin position="191"/>
        <end position="208"/>
    </location>
</feature>
<feature type="transmembrane region" description="Helical" evidence="1">
    <location>
        <begin position="136"/>
        <end position="156"/>
    </location>
</feature>
<dbReference type="GO" id="GO:0016020">
    <property type="term" value="C:membrane"/>
    <property type="evidence" value="ECO:0007669"/>
    <property type="project" value="InterPro"/>
</dbReference>
<gene>
    <name evidence="2" type="ORF">J2Z48_001466</name>
</gene>
<feature type="transmembrane region" description="Helical" evidence="1">
    <location>
        <begin position="62"/>
        <end position="81"/>
    </location>
</feature>
<dbReference type="Proteomes" id="UP001238450">
    <property type="component" value="Unassembled WGS sequence"/>
</dbReference>
<evidence type="ECO:0000256" key="1">
    <source>
        <dbReference type="SAM" id="Phobius"/>
    </source>
</evidence>
<name>A0AAJ1TF65_9BACL</name>
<evidence type="ECO:0000313" key="2">
    <source>
        <dbReference type="EMBL" id="MDQ0417294.1"/>
    </source>
</evidence>
<reference evidence="2 3" key="1">
    <citation type="submission" date="2023-07" db="EMBL/GenBank/DDBJ databases">
        <title>Genomic Encyclopedia of Type Strains, Phase IV (KMG-IV): sequencing the most valuable type-strain genomes for metagenomic binning, comparative biology and taxonomic classification.</title>
        <authorList>
            <person name="Goeker M."/>
        </authorList>
    </citation>
    <scope>NUCLEOTIDE SEQUENCE [LARGE SCALE GENOMIC DNA]</scope>
    <source>
        <strain evidence="2 3">DSM 46876</strain>
    </source>
</reference>
<accession>A0AAJ1TF65</accession>